<evidence type="ECO:0000256" key="3">
    <source>
        <dbReference type="PIRSR" id="PIRSR607837-1"/>
    </source>
</evidence>
<evidence type="ECO:0000256" key="1">
    <source>
        <dbReference type="ARBA" id="ARBA00008635"/>
    </source>
</evidence>
<proteinExistence type="inferred from homology"/>
<comment type="similarity">
    <text evidence="1">Belongs to the DinB family.</text>
</comment>
<feature type="binding site" evidence="3">
    <location>
        <position position="149"/>
    </location>
    <ligand>
        <name>a divalent metal cation</name>
        <dbReference type="ChEBI" id="CHEBI:60240"/>
    </ligand>
</feature>
<dbReference type="PANTHER" id="PTHR37302:SF3">
    <property type="entry name" value="DAMAGE-INDUCIBLE PROTEIN DINB"/>
    <property type="match status" value="1"/>
</dbReference>
<dbReference type="Proteomes" id="UP000521017">
    <property type="component" value="Unassembled WGS sequence"/>
</dbReference>
<accession>A0A7X0J0T1</accession>
<dbReference type="EMBL" id="JACHCC010000001">
    <property type="protein sequence ID" value="MBB6498367.1"/>
    <property type="molecule type" value="Genomic_DNA"/>
</dbReference>
<evidence type="ECO:0000313" key="4">
    <source>
        <dbReference type="EMBL" id="MBB6498367.1"/>
    </source>
</evidence>
<protein>
    <submittedName>
        <fullName evidence="4">Putative damage-inducible protein DinB</fullName>
    </submittedName>
</protein>
<comment type="caution">
    <text evidence="4">The sequence shown here is derived from an EMBL/GenBank/DDBJ whole genome shotgun (WGS) entry which is preliminary data.</text>
</comment>
<dbReference type="GO" id="GO:0046872">
    <property type="term" value="F:metal ion binding"/>
    <property type="evidence" value="ECO:0007669"/>
    <property type="project" value="UniProtKB-KW"/>
</dbReference>
<reference evidence="4 5" key="1">
    <citation type="submission" date="2020-08" db="EMBL/GenBank/DDBJ databases">
        <title>Genomic Encyclopedia of Type Strains, Phase IV (KMG-V): Genome sequencing to study the core and pangenomes of soil and plant-associated prokaryotes.</title>
        <authorList>
            <person name="Whitman W."/>
        </authorList>
    </citation>
    <scope>NUCLEOTIDE SEQUENCE [LARGE SCALE GENOMIC DNA]</scope>
    <source>
        <strain evidence="4 5">M2T3</strain>
    </source>
</reference>
<keyword evidence="2 3" id="KW-0479">Metal-binding</keyword>
<gene>
    <name evidence="4" type="ORF">HDF25_000491</name>
</gene>
<organism evidence="4 5">
    <name type="scientific">Pedobacter cryoconitis</name>
    <dbReference type="NCBI Taxonomy" id="188932"/>
    <lineage>
        <taxon>Bacteria</taxon>
        <taxon>Pseudomonadati</taxon>
        <taxon>Bacteroidota</taxon>
        <taxon>Sphingobacteriia</taxon>
        <taxon>Sphingobacteriales</taxon>
        <taxon>Sphingobacteriaceae</taxon>
        <taxon>Pedobacter</taxon>
    </lineage>
</organism>
<feature type="binding site" evidence="3">
    <location>
        <position position="145"/>
    </location>
    <ligand>
        <name>a divalent metal cation</name>
        <dbReference type="ChEBI" id="CHEBI:60240"/>
    </ligand>
</feature>
<dbReference type="InterPro" id="IPR007837">
    <property type="entry name" value="DinB"/>
</dbReference>
<feature type="binding site" evidence="3">
    <location>
        <position position="65"/>
    </location>
    <ligand>
        <name>a divalent metal cation</name>
        <dbReference type="ChEBI" id="CHEBI:60240"/>
    </ligand>
</feature>
<name>A0A7X0J0T1_9SPHI</name>
<dbReference type="AlphaFoldDB" id="A0A7X0J0T1"/>
<dbReference type="SUPFAM" id="SSF109854">
    <property type="entry name" value="DinB/YfiT-like putative metalloenzymes"/>
    <property type="match status" value="1"/>
</dbReference>
<dbReference type="Gene3D" id="1.20.120.450">
    <property type="entry name" value="dinb family like domain"/>
    <property type="match status" value="1"/>
</dbReference>
<dbReference type="PANTHER" id="PTHR37302">
    <property type="entry name" value="SLR1116 PROTEIN"/>
    <property type="match status" value="1"/>
</dbReference>
<dbReference type="InterPro" id="IPR034660">
    <property type="entry name" value="DinB/YfiT-like"/>
</dbReference>
<evidence type="ECO:0000256" key="2">
    <source>
        <dbReference type="ARBA" id="ARBA00022723"/>
    </source>
</evidence>
<evidence type="ECO:0000313" key="5">
    <source>
        <dbReference type="Proteomes" id="UP000521017"/>
    </source>
</evidence>
<dbReference type="RefSeq" id="WP_221450834.1">
    <property type="nucleotide sequence ID" value="NZ_JACHCC010000001.1"/>
</dbReference>
<sequence>MGNLTIEKSDTTTTQSTIVGLMKNYSNYNLWANATLVGWLRTKPEALVEQEVLSSFPSIKLTLLHIQATERYWFSVLNKTEFQFESAEYQTLDDLYVGFLEQSVALADYVNAMNEEQLVDNTLVVNPWFQCDFQNFDYVMQVMNHGTYHRGQIITIGRNLGFTDAPMTDYNFYNVHGK</sequence>
<dbReference type="Pfam" id="PF05163">
    <property type="entry name" value="DinB"/>
    <property type="match status" value="1"/>
</dbReference>